<evidence type="ECO:0000313" key="3">
    <source>
        <dbReference type="Proteomes" id="UP001158045"/>
    </source>
</evidence>
<accession>A0ABT6NAP7</accession>
<comment type="caution">
    <text evidence="2">The sequence shown here is derived from an EMBL/GenBank/DDBJ whole genome shotgun (WGS) entry which is preliminary data.</text>
</comment>
<dbReference type="RefSeq" id="WP_281093301.1">
    <property type="nucleotide sequence ID" value="NZ_JARYZI010000002.1"/>
</dbReference>
<organism evidence="2 3">
    <name type="scientific">Fusibacter bizertensis</name>
    <dbReference type="NCBI Taxonomy" id="1488331"/>
    <lineage>
        <taxon>Bacteria</taxon>
        <taxon>Bacillati</taxon>
        <taxon>Bacillota</taxon>
        <taxon>Clostridia</taxon>
        <taxon>Eubacteriales</taxon>
        <taxon>Eubacteriales Family XII. Incertae Sedis</taxon>
        <taxon>Fusibacter</taxon>
    </lineage>
</organism>
<evidence type="ECO:0000313" key="2">
    <source>
        <dbReference type="EMBL" id="MDH8677487.1"/>
    </source>
</evidence>
<keyword evidence="3" id="KW-1185">Reference proteome</keyword>
<keyword evidence="1" id="KW-0472">Membrane</keyword>
<keyword evidence="1" id="KW-1133">Transmembrane helix</keyword>
<dbReference type="Proteomes" id="UP001158045">
    <property type="component" value="Unassembled WGS sequence"/>
</dbReference>
<sequence>MKIKQRSIETFKNIIQYFVTFFLLLSFIFLAIVTGLNLLSNSAYKKFVKGNKIYARRKGANPNK</sequence>
<proteinExistence type="predicted"/>
<keyword evidence="1" id="KW-0812">Transmembrane</keyword>
<gene>
    <name evidence="2" type="ORF">QE109_04975</name>
</gene>
<protein>
    <submittedName>
        <fullName evidence="2">Uncharacterized protein</fullName>
    </submittedName>
</protein>
<feature type="transmembrane region" description="Helical" evidence="1">
    <location>
        <begin position="14"/>
        <end position="39"/>
    </location>
</feature>
<reference evidence="2 3" key="1">
    <citation type="submission" date="2023-04" db="EMBL/GenBank/DDBJ databases">
        <title>Fusibacter bizertensis strain WBS, isolated from littoral bottom sediments of the Arctic seas - biochemical and genomic analysis.</title>
        <authorList>
            <person name="Brioukhanov A.L."/>
        </authorList>
    </citation>
    <scope>NUCLEOTIDE SEQUENCE [LARGE SCALE GENOMIC DNA]</scope>
    <source>
        <strain evidence="2 3">WBS</strain>
    </source>
</reference>
<name>A0ABT6NAP7_9FIRM</name>
<evidence type="ECO:0000256" key="1">
    <source>
        <dbReference type="SAM" id="Phobius"/>
    </source>
</evidence>
<dbReference type="EMBL" id="JARYZI010000002">
    <property type="protein sequence ID" value="MDH8677487.1"/>
    <property type="molecule type" value="Genomic_DNA"/>
</dbReference>